<dbReference type="InterPro" id="IPR036249">
    <property type="entry name" value="Thioredoxin-like_sf"/>
</dbReference>
<reference evidence="2 3" key="1">
    <citation type="submission" date="2016-10" db="EMBL/GenBank/DDBJ databases">
        <authorList>
            <person name="Varghese N."/>
            <person name="Submissions S."/>
        </authorList>
    </citation>
    <scope>NUCLEOTIDE SEQUENCE [LARGE SCALE GENOMIC DNA]</scope>
    <source>
        <strain evidence="2 3">CGMCC 1.6377</strain>
    </source>
</reference>
<dbReference type="Gene3D" id="3.40.30.10">
    <property type="entry name" value="Glutaredoxin"/>
    <property type="match status" value="1"/>
</dbReference>
<dbReference type="Pfam" id="PF10262">
    <property type="entry name" value="Rdx"/>
    <property type="match status" value="1"/>
</dbReference>
<keyword evidence="1" id="KW-0676">Redox-active center</keyword>
<proteinExistence type="predicted"/>
<dbReference type="NCBIfam" id="TIGR02174">
    <property type="entry name" value="CXXU_selWTH"/>
    <property type="match status" value="1"/>
</dbReference>
<dbReference type="Proteomes" id="UP000323537">
    <property type="component" value="Unassembled WGS sequence"/>
</dbReference>
<dbReference type="EMBL" id="FOPZ01000020">
    <property type="protein sequence ID" value="SFH70925.1"/>
    <property type="molecule type" value="Genomic_DNA"/>
</dbReference>
<evidence type="ECO:0000313" key="2">
    <source>
        <dbReference type="EMBL" id="SFH70925.1"/>
    </source>
</evidence>
<dbReference type="OrthoDB" id="33017at2157"/>
<sequence length="80" mass="8781">MTRVEVEYCVPCGMLDRAQDVSRAVLEQFGEELDEVALVTGDHGVFIVRVDGEVVFDKDEDGYDVDEIVRAVKPHVGAAA</sequence>
<dbReference type="InterPro" id="IPR011893">
    <property type="entry name" value="Selenoprotein_Rdx-typ"/>
</dbReference>
<gene>
    <name evidence="2" type="ORF">SAMN04488066_12029</name>
</gene>
<keyword evidence="3" id="KW-1185">Reference proteome</keyword>
<organism evidence="2 3">
    <name type="scientific">Halorubrum aquaticum</name>
    <dbReference type="NCBI Taxonomy" id="387340"/>
    <lineage>
        <taxon>Archaea</taxon>
        <taxon>Methanobacteriati</taxon>
        <taxon>Methanobacteriota</taxon>
        <taxon>Stenosarchaea group</taxon>
        <taxon>Halobacteria</taxon>
        <taxon>Halobacteriales</taxon>
        <taxon>Haloferacaceae</taxon>
        <taxon>Halorubrum</taxon>
    </lineage>
</organism>
<evidence type="ECO:0000313" key="3">
    <source>
        <dbReference type="Proteomes" id="UP000323537"/>
    </source>
</evidence>
<dbReference type="SUPFAM" id="SSF52833">
    <property type="entry name" value="Thioredoxin-like"/>
    <property type="match status" value="1"/>
</dbReference>
<accession>A0A1I3C8Q1</accession>
<protein>
    <submittedName>
        <fullName evidence="2">Selenoprotein W-related protein</fullName>
    </submittedName>
</protein>
<dbReference type="AlphaFoldDB" id="A0A1I3C8Q1"/>
<name>A0A1I3C8Q1_9EURY</name>
<dbReference type="RefSeq" id="WP_149785322.1">
    <property type="nucleotide sequence ID" value="NZ_BAAADP010000003.1"/>
</dbReference>
<evidence type="ECO:0000256" key="1">
    <source>
        <dbReference type="ARBA" id="ARBA00023284"/>
    </source>
</evidence>